<evidence type="ECO:0000256" key="4">
    <source>
        <dbReference type="ARBA" id="ARBA00023242"/>
    </source>
</evidence>
<sequence>MARLGHPIRGDHETHYCNRSRAVPHCGDPNIRRRQFVELTTIPAVRMSLSDSRAARQRATAACDFCRQRKRRCNGQRPTCSNCQAANVECVYLDLEQRRLDVKTSFSVIEERLDRLEATMTEHSSALSDLQPWPAIMSTPASHLLDHAIPSSINPPTGSSHESGASHAVPSGTLNTTIDTESDAALPPMTIPLWHSTTTQALLSCEKVKSLVGEYPSDVFLQIEERRQLPTDLRLSCITGDLPSLPYLDRRVTDVLIEYYFQSVNMQHPILDYDVSLAQYHRMASENSQPPLESALILIILALSEAARTNPPERLEEEWSPGSAYFLPALSVALDGHMNSPTTAIALPQCLYLAALYYNFLARPLDSWRFVHMASTSFQRLWIRYLHPSNMRCIKTVLMTLGITRSNACLEMNDLKHQPLIRLCWAIFSLECDLIAEHHVPRSGVETLVDRIQLPLCGEQPSPSLLAWLAELSARRLLNRVHHVMYEEDQEHLLHTNYSERKPSGNEEDAVSRLMDSYLRVSMELDEQLNNWYNLIPHVIKPDMDQVPTEVQKAAMVLRYHSAKDIIFRPFLLFACSLPVTFQLPQSLLEICRTVIYSCRQYIFAAGMRLREPSASTEIIIHSLFASTIILTIAALNPWLKEYVLDINDLQEQATCTIQRWAFDGSCIQAMALMLNAIQNKTKMLQAGF</sequence>
<dbReference type="Proteomes" id="UP001152592">
    <property type="component" value="Unassembled WGS sequence"/>
</dbReference>
<feature type="region of interest" description="Disordered" evidence="5">
    <location>
        <begin position="153"/>
        <end position="179"/>
    </location>
</feature>
<dbReference type="Pfam" id="PF00172">
    <property type="entry name" value="Zn_clus"/>
    <property type="match status" value="1"/>
</dbReference>
<keyword evidence="2" id="KW-0238">DNA-binding</keyword>
<evidence type="ECO:0000259" key="6">
    <source>
        <dbReference type="PROSITE" id="PS50048"/>
    </source>
</evidence>
<name>A0A9W4JXW1_9EURO</name>
<dbReference type="GO" id="GO:0008270">
    <property type="term" value="F:zinc ion binding"/>
    <property type="evidence" value="ECO:0007669"/>
    <property type="project" value="InterPro"/>
</dbReference>
<dbReference type="SUPFAM" id="SSF57701">
    <property type="entry name" value="Zn2/Cys6 DNA-binding domain"/>
    <property type="match status" value="1"/>
</dbReference>
<evidence type="ECO:0000256" key="1">
    <source>
        <dbReference type="ARBA" id="ARBA00023015"/>
    </source>
</evidence>
<feature type="domain" description="Zn(2)-C6 fungal-type" evidence="6">
    <location>
        <begin position="62"/>
        <end position="92"/>
    </location>
</feature>
<evidence type="ECO:0000256" key="2">
    <source>
        <dbReference type="ARBA" id="ARBA00023125"/>
    </source>
</evidence>
<dbReference type="Gene3D" id="4.10.240.10">
    <property type="entry name" value="Zn(2)-C6 fungal-type DNA-binding domain"/>
    <property type="match status" value="1"/>
</dbReference>
<dbReference type="OrthoDB" id="5428495at2759"/>
<dbReference type="PANTHER" id="PTHR47785">
    <property type="entry name" value="ZN(II)2CYS6 TRANSCRIPTION FACTOR (EUROFUNG)-RELATED-RELATED"/>
    <property type="match status" value="1"/>
</dbReference>
<feature type="compositionally biased region" description="Polar residues" evidence="5">
    <location>
        <begin position="153"/>
        <end position="163"/>
    </location>
</feature>
<dbReference type="EMBL" id="CAJVPD010000275">
    <property type="protein sequence ID" value="CAG8417436.1"/>
    <property type="molecule type" value="Genomic_DNA"/>
</dbReference>
<dbReference type="InterPro" id="IPR053181">
    <property type="entry name" value="EcdB-like_regulator"/>
</dbReference>
<dbReference type="InterPro" id="IPR001138">
    <property type="entry name" value="Zn2Cys6_DnaBD"/>
</dbReference>
<dbReference type="CDD" id="cd12148">
    <property type="entry name" value="fungal_TF_MHR"/>
    <property type="match status" value="1"/>
</dbReference>
<evidence type="ECO:0000313" key="7">
    <source>
        <dbReference type="EMBL" id="CAG8417436.1"/>
    </source>
</evidence>
<evidence type="ECO:0000256" key="3">
    <source>
        <dbReference type="ARBA" id="ARBA00023163"/>
    </source>
</evidence>
<dbReference type="InterPro" id="IPR036864">
    <property type="entry name" value="Zn2-C6_fun-type_DNA-bd_sf"/>
</dbReference>
<protein>
    <recommendedName>
        <fullName evidence="6">Zn(2)-C6 fungal-type domain-containing protein</fullName>
    </recommendedName>
</protein>
<dbReference type="GO" id="GO:0000981">
    <property type="term" value="F:DNA-binding transcription factor activity, RNA polymerase II-specific"/>
    <property type="evidence" value="ECO:0007669"/>
    <property type="project" value="InterPro"/>
</dbReference>
<proteinExistence type="predicted"/>
<accession>A0A9W4JXW1</accession>
<dbReference type="CDD" id="cd00067">
    <property type="entry name" value="GAL4"/>
    <property type="match status" value="1"/>
</dbReference>
<gene>
    <name evidence="7" type="ORF">PSALAMII_LOCUS9363</name>
</gene>
<organism evidence="7 8">
    <name type="scientific">Penicillium salamii</name>
    <dbReference type="NCBI Taxonomy" id="1612424"/>
    <lineage>
        <taxon>Eukaryota</taxon>
        <taxon>Fungi</taxon>
        <taxon>Dikarya</taxon>
        <taxon>Ascomycota</taxon>
        <taxon>Pezizomycotina</taxon>
        <taxon>Eurotiomycetes</taxon>
        <taxon>Eurotiomycetidae</taxon>
        <taxon>Eurotiales</taxon>
        <taxon>Aspergillaceae</taxon>
        <taxon>Penicillium</taxon>
    </lineage>
</organism>
<reference evidence="7" key="1">
    <citation type="submission" date="2021-07" db="EMBL/GenBank/DDBJ databases">
        <authorList>
            <person name="Branca A.L. A."/>
        </authorList>
    </citation>
    <scope>NUCLEOTIDE SEQUENCE</scope>
</reference>
<dbReference type="PROSITE" id="PS50048">
    <property type="entry name" value="ZN2_CY6_FUNGAL_2"/>
    <property type="match status" value="1"/>
</dbReference>
<comment type="caution">
    <text evidence="7">The sequence shown here is derived from an EMBL/GenBank/DDBJ whole genome shotgun (WGS) entry which is preliminary data.</text>
</comment>
<evidence type="ECO:0000313" key="8">
    <source>
        <dbReference type="Proteomes" id="UP001152592"/>
    </source>
</evidence>
<keyword evidence="4" id="KW-0539">Nucleus</keyword>
<dbReference type="GO" id="GO:0003677">
    <property type="term" value="F:DNA binding"/>
    <property type="evidence" value="ECO:0007669"/>
    <property type="project" value="UniProtKB-KW"/>
</dbReference>
<dbReference type="SMART" id="SM00066">
    <property type="entry name" value="GAL4"/>
    <property type="match status" value="1"/>
</dbReference>
<dbReference type="PROSITE" id="PS00463">
    <property type="entry name" value="ZN2_CY6_FUNGAL_1"/>
    <property type="match status" value="1"/>
</dbReference>
<evidence type="ECO:0000256" key="5">
    <source>
        <dbReference type="SAM" id="MobiDB-lite"/>
    </source>
</evidence>
<keyword evidence="1" id="KW-0805">Transcription regulation</keyword>
<dbReference type="AlphaFoldDB" id="A0A9W4JXW1"/>
<keyword evidence="3" id="KW-0804">Transcription</keyword>